<name>A0A2J7QF27_9NEOP</name>
<evidence type="ECO:0000313" key="2">
    <source>
        <dbReference type="Proteomes" id="UP000235965"/>
    </source>
</evidence>
<organism evidence="1 2">
    <name type="scientific">Cryptotermes secundus</name>
    <dbReference type="NCBI Taxonomy" id="105785"/>
    <lineage>
        <taxon>Eukaryota</taxon>
        <taxon>Metazoa</taxon>
        <taxon>Ecdysozoa</taxon>
        <taxon>Arthropoda</taxon>
        <taxon>Hexapoda</taxon>
        <taxon>Insecta</taxon>
        <taxon>Pterygota</taxon>
        <taxon>Neoptera</taxon>
        <taxon>Polyneoptera</taxon>
        <taxon>Dictyoptera</taxon>
        <taxon>Blattodea</taxon>
        <taxon>Blattoidea</taxon>
        <taxon>Termitoidae</taxon>
        <taxon>Kalotermitidae</taxon>
        <taxon>Cryptotermitinae</taxon>
        <taxon>Cryptotermes</taxon>
    </lineage>
</organism>
<reference evidence="1 2" key="1">
    <citation type="submission" date="2017-12" db="EMBL/GenBank/DDBJ databases">
        <title>Hemimetabolous genomes reveal molecular basis of termite eusociality.</title>
        <authorList>
            <person name="Harrison M.C."/>
            <person name="Jongepier E."/>
            <person name="Robertson H.M."/>
            <person name="Arning N."/>
            <person name="Bitard-Feildel T."/>
            <person name="Chao H."/>
            <person name="Childers C.P."/>
            <person name="Dinh H."/>
            <person name="Doddapaneni H."/>
            <person name="Dugan S."/>
            <person name="Gowin J."/>
            <person name="Greiner C."/>
            <person name="Han Y."/>
            <person name="Hu H."/>
            <person name="Hughes D.S.T."/>
            <person name="Huylmans A.-K."/>
            <person name="Kemena C."/>
            <person name="Kremer L.P.M."/>
            <person name="Lee S.L."/>
            <person name="Lopez-Ezquerra A."/>
            <person name="Mallet L."/>
            <person name="Monroy-Kuhn J.M."/>
            <person name="Moser A."/>
            <person name="Murali S.C."/>
            <person name="Muzny D.M."/>
            <person name="Otani S."/>
            <person name="Piulachs M.-D."/>
            <person name="Poelchau M."/>
            <person name="Qu J."/>
            <person name="Schaub F."/>
            <person name="Wada-Katsumata A."/>
            <person name="Worley K.C."/>
            <person name="Xie Q."/>
            <person name="Ylla G."/>
            <person name="Poulsen M."/>
            <person name="Gibbs R.A."/>
            <person name="Schal C."/>
            <person name="Richards S."/>
            <person name="Belles X."/>
            <person name="Korb J."/>
            <person name="Bornberg-Bauer E."/>
        </authorList>
    </citation>
    <scope>NUCLEOTIDE SEQUENCE [LARGE SCALE GENOMIC DNA]</scope>
    <source>
        <tissue evidence="1">Whole body</tissue>
    </source>
</reference>
<evidence type="ECO:0000313" key="1">
    <source>
        <dbReference type="EMBL" id="PNF27189.1"/>
    </source>
</evidence>
<dbReference type="EMBL" id="NEVH01015304">
    <property type="protein sequence ID" value="PNF27189.1"/>
    <property type="molecule type" value="Genomic_DNA"/>
</dbReference>
<comment type="caution">
    <text evidence="1">The sequence shown here is derived from an EMBL/GenBank/DDBJ whole genome shotgun (WGS) entry which is preliminary data.</text>
</comment>
<dbReference type="AlphaFoldDB" id="A0A2J7QF27"/>
<proteinExistence type="predicted"/>
<dbReference type="Proteomes" id="UP000235965">
    <property type="component" value="Unassembled WGS sequence"/>
</dbReference>
<accession>A0A2J7QF27</accession>
<dbReference type="InParanoid" id="A0A2J7QF27"/>
<protein>
    <submittedName>
        <fullName evidence="1">Uncharacterized protein</fullName>
    </submittedName>
</protein>
<keyword evidence="2" id="KW-1185">Reference proteome</keyword>
<sequence>MELHAEDTTFSSCWICSSIVEMSIIPTLSMSALPRASSGAMGGAGIWIQMNVPFVESEFGNVIAPKSSGKLDDLVVFDSATDILMAEG</sequence>
<gene>
    <name evidence="1" type="ORF">B7P43_G07854</name>
</gene>